<evidence type="ECO:0000256" key="3">
    <source>
        <dbReference type="ARBA" id="ARBA00022917"/>
    </source>
</evidence>
<dbReference type="Gene3D" id="1.10.10.10">
    <property type="entry name" value="Winged helix-like DNA-binding domain superfamily/Winged helix DNA-binding domain"/>
    <property type="match status" value="1"/>
</dbReference>
<dbReference type="Pfam" id="PF10075">
    <property type="entry name" value="CSN8_PSD8_EIF3K"/>
    <property type="match status" value="1"/>
</dbReference>
<evidence type="ECO:0000259" key="6">
    <source>
        <dbReference type="PROSITE" id="PS50250"/>
    </source>
</evidence>
<keyword evidence="2 5" id="KW-0396">Initiation factor</keyword>
<comment type="function">
    <text evidence="5">Component of the eukaryotic translation initiation factor 3 (eIF-3) complex, which is involved in protein synthesis of a specialized repertoire of mRNAs and, together with other initiation factors, stimulates binding of mRNA and methionyl-tRNAi to the 40S ribosome. The eIF-3 complex specifically targets and initiates translation of a subset of mRNAs involved in cell proliferation.</text>
</comment>
<comment type="subunit">
    <text evidence="5">Component of the eukaryotic translation initiation factor 3 (eIF-3) complex.</text>
</comment>
<dbReference type="GO" id="GO:0006446">
    <property type="term" value="P:regulation of translational initiation"/>
    <property type="evidence" value="ECO:0007669"/>
    <property type="project" value="InterPro"/>
</dbReference>
<dbReference type="PANTHER" id="PTHR13022:SF0">
    <property type="entry name" value="EUKARYOTIC TRANSLATION INITIATION FACTOR 3 SUBUNIT K"/>
    <property type="match status" value="1"/>
</dbReference>
<dbReference type="InterPro" id="IPR036390">
    <property type="entry name" value="WH_DNA-bd_sf"/>
</dbReference>
<dbReference type="PROSITE" id="PS50250">
    <property type="entry name" value="PCI"/>
    <property type="match status" value="1"/>
</dbReference>
<keyword evidence="1 5" id="KW-0963">Cytoplasm</keyword>
<comment type="subcellular location">
    <subcellularLocation>
        <location evidence="5">Cytoplasm</location>
    </subcellularLocation>
</comment>
<dbReference type="InterPro" id="IPR036388">
    <property type="entry name" value="WH-like_DNA-bd_sf"/>
</dbReference>
<dbReference type="HAMAP" id="MF_03010">
    <property type="entry name" value="eIF3k"/>
    <property type="match status" value="1"/>
</dbReference>
<dbReference type="InterPro" id="IPR016024">
    <property type="entry name" value="ARM-type_fold"/>
</dbReference>
<dbReference type="FunFam" id="1.25.40.250:FF:000001">
    <property type="entry name" value="Eukaryotic translation initiation factor 3 subunit K"/>
    <property type="match status" value="1"/>
</dbReference>
<dbReference type="GO" id="GO:0001732">
    <property type="term" value="P:formation of cytoplasmic translation initiation complex"/>
    <property type="evidence" value="ECO:0007669"/>
    <property type="project" value="UniProtKB-UniRule"/>
</dbReference>
<comment type="function">
    <text evidence="4">Component of the eukaryotic translation initiation factor 3 (eIF-3) complex, which is required for several steps in the initiation of protein synthesis. The eIF-3 complex associates with the 40S ribosome and facilitates the recruitment of eIF-1, eIF-1A, eIF-2:GTP:methionyl-tRNAi and eIF-5 to form the 43S pre-initiation complex (43S PIC). The eIF-3 complex stimulates mRNA recruitment to the 43S PIC and scanning of the mRNA for AUG recognition. The eIF-3 complex is also required for disassembly and recycling of post-termination ribosomal complexes and subsequently prevents premature joining of the 40S and 60S ribosomal subunits prior to initiation. The eIF-3 complex specifically targets and initiates translation of a subset of mRNAs involved in cell proliferation, including cell cycling, differentiation and apoptosis, and uses different modes of RNA stem-loop binding to exert either translational activation or repression.</text>
</comment>
<dbReference type="GO" id="GO:0003743">
    <property type="term" value="F:translation initiation factor activity"/>
    <property type="evidence" value="ECO:0007669"/>
    <property type="project" value="UniProtKB-UniRule"/>
</dbReference>
<organism evidence="7">
    <name type="scientific">Labidocera rotunda</name>
    <dbReference type="NCBI Taxonomy" id="207950"/>
    <lineage>
        <taxon>Eukaryota</taxon>
        <taxon>Metazoa</taxon>
        <taxon>Ecdysozoa</taxon>
        <taxon>Arthropoda</taxon>
        <taxon>Crustacea</taxon>
        <taxon>Multicrustacea</taxon>
        <taxon>Hexanauplia</taxon>
        <taxon>Copepoda</taxon>
        <taxon>Calanoida</taxon>
        <taxon>Pontellidae</taxon>
        <taxon>Labidocera</taxon>
    </lineage>
</organism>
<dbReference type="GO" id="GO:0033290">
    <property type="term" value="C:eukaryotic 48S preinitiation complex"/>
    <property type="evidence" value="ECO:0007669"/>
    <property type="project" value="UniProtKB-UniRule"/>
</dbReference>
<evidence type="ECO:0000256" key="1">
    <source>
        <dbReference type="ARBA" id="ARBA00022490"/>
    </source>
</evidence>
<dbReference type="PANTHER" id="PTHR13022">
    <property type="entry name" value="EUKARYOTIC TRANSLATION INITIATION FACTOR 3 SUBUNIT 11"/>
    <property type="match status" value="1"/>
</dbReference>
<name>A0A0U2IGJ4_9MAXI</name>
<dbReference type="AlphaFoldDB" id="A0A0U2IGJ4"/>
<dbReference type="InterPro" id="IPR033464">
    <property type="entry name" value="CSN8_PSD8_EIF3K"/>
</dbReference>
<dbReference type="EMBL" id="KT755289">
    <property type="protein sequence ID" value="ALS05123.1"/>
    <property type="molecule type" value="mRNA"/>
</dbReference>
<dbReference type="InterPro" id="IPR009374">
    <property type="entry name" value="eIF3k"/>
</dbReference>
<reference evidence="7" key="1">
    <citation type="journal article" date="2015" name="Sci. Rep.">
        <title>Spliced leader RNA trans-splicing discovered in copepods.</title>
        <authorList>
            <person name="Yang F."/>
            <person name="Xu D."/>
            <person name="Zhuang Y."/>
            <person name="Yi X."/>
            <person name="Huang Y."/>
            <person name="Chen H."/>
            <person name="Lin S."/>
            <person name="Campbell D.A."/>
            <person name="Sturm N.R."/>
            <person name="Liu G."/>
            <person name="Zhang H."/>
        </authorList>
    </citation>
    <scope>NUCLEOTIDE SEQUENCE</scope>
</reference>
<protein>
    <recommendedName>
        <fullName evidence="5">Eukaryotic translation initiation factor 3 subunit K</fullName>
        <shortName evidence="5">eIF3k</shortName>
    </recommendedName>
    <alternativeName>
        <fullName evidence="5">eIF-3 p25</fullName>
    </alternativeName>
</protein>
<dbReference type="Gene3D" id="1.25.40.250">
    <property type="entry name" value="ARM repeat, domain 1"/>
    <property type="match status" value="1"/>
</dbReference>
<dbReference type="GO" id="GO:0003723">
    <property type="term" value="F:RNA binding"/>
    <property type="evidence" value="ECO:0007669"/>
    <property type="project" value="UniProtKB-UniRule"/>
</dbReference>
<keyword evidence="3 5" id="KW-0648">Protein biosynthesis</keyword>
<proteinExistence type="evidence at transcript level"/>
<evidence type="ECO:0000313" key="7">
    <source>
        <dbReference type="EMBL" id="ALS05123.1"/>
    </source>
</evidence>
<dbReference type="SUPFAM" id="SSF46785">
    <property type="entry name" value="Winged helix' DNA-binding domain"/>
    <property type="match status" value="1"/>
</dbReference>
<evidence type="ECO:0000256" key="2">
    <source>
        <dbReference type="ARBA" id="ARBA00022540"/>
    </source>
</evidence>
<dbReference type="GO" id="GO:0043022">
    <property type="term" value="F:ribosome binding"/>
    <property type="evidence" value="ECO:0007669"/>
    <property type="project" value="InterPro"/>
</dbReference>
<dbReference type="SUPFAM" id="SSF48371">
    <property type="entry name" value="ARM repeat"/>
    <property type="match status" value="1"/>
</dbReference>
<comment type="similarity">
    <text evidence="5">Belongs to the eIF-3 subunit K family.</text>
</comment>
<evidence type="ECO:0000256" key="5">
    <source>
        <dbReference type="HAMAP-Rule" id="MF_03010"/>
    </source>
</evidence>
<sequence>MEGMKGQIKEMLQGIERYNPENIKTLEHYVDLQARERGYDLEANLALLKLYQFNTTYYRMDVVVQILLKALMNLPHTDIVLCKCMLTQEILEHPNVETILYLADLLEICKFNSFWEEINKQSDLVNCVAGFEDAVRKFVCHVISITYQTIEERVLQELLGLVDETAIRAWTDRYGWKIDSNGLVSITNQEEIIKTRNITEKIDLDSVASIMASCY</sequence>
<dbReference type="FunFam" id="1.10.10.10:FF:000212">
    <property type="entry name" value="Eukaryotic translation initiation factor 3 subunit K"/>
    <property type="match status" value="1"/>
</dbReference>
<dbReference type="InterPro" id="IPR016020">
    <property type="entry name" value="Transl_init_fac_sub12_N_euk"/>
</dbReference>
<evidence type="ECO:0000256" key="4">
    <source>
        <dbReference type="ARBA" id="ARBA00057041"/>
    </source>
</evidence>
<accession>A0A0U2IGJ4</accession>
<feature type="domain" description="PCI" evidence="6">
    <location>
        <begin position="39"/>
        <end position="201"/>
    </location>
</feature>
<dbReference type="GO" id="GO:0016282">
    <property type="term" value="C:eukaryotic 43S preinitiation complex"/>
    <property type="evidence" value="ECO:0007669"/>
    <property type="project" value="UniProtKB-UniRule"/>
</dbReference>
<dbReference type="InterPro" id="IPR000717">
    <property type="entry name" value="PCI_dom"/>
</dbReference>
<dbReference type="GO" id="GO:0005852">
    <property type="term" value="C:eukaryotic translation initiation factor 3 complex"/>
    <property type="evidence" value="ECO:0007669"/>
    <property type="project" value="UniProtKB-UniRule"/>
</dbReference>